<protein>
    <submittedName>
        <fullName evidence="2">Uncharacterized protein</fullName>
    </submittedName>
</protein>
<name>A0A833T344_PHYIN</name>
<dbReference type="EMBL" id="JAACNO010002528">
    <property type="protein sequence ID" value="KAF4132589.1"/>
    <property type="molecule type" value="Genomic_DNA"/>
</dbReference>
<sequence length="130" mass="13953">MCTAHSRSLAEQSPGRDKDGEPTKGEPVSESVTSEPGRLAQSLSAKLATKRASESERSELKSTTSGLCDENGEEAKNDELSDLTSTETSTKAVTDALLCVCVRVLRLDGRGGDRWRLTAVRARTTTLRNA</sequence>
<dbReference type="Proteomes" id="UP000602510">
    <property type="component" value="Unassembled WGS sequence"/>
</dbReference>
<dbReference type="Proteomes" id="UP000704712">
    <property type="component" value="Unassembled WGS sequence"/>
</dbReference>
<organism evidence="2 4">
    <name type="scientific">Phytophthora infestans</name>
    <name type="common">Potato late blight agent</name>
    <name type="synonym">Botrytis infestans</name>
    <dbReference type="NCBI Taxonomy" id="4787"/>
    <lineage>
        <taxon>Eukaryota</taxon>
        <taxon>Sar</taxon>
        <taxon>Stramenopiles</taxon>
        <taxon>Oomycota</taxon>
        <taxon>Peronosporomycetes</taxon>
        <taxon>Peronosporales</taxon>
        <taxon>Peronosporaceae</taxon>
        <taxon>Phytophthora</taxon>
    </lineage>
</organism>
<dbReference type="EMBL" id="WSZM01000254">
    <property type="protein sequence ID" value="KAF4036955.1"/>
    <property type="molecule type" value="Genomic_DNA"/>
</dbReference>
<evidence type="ECO:0000313" key="2">
    <source>
        <dbReference type="EMBL" id="KAF4036955.1"/>
    </source>
</evidence>
<feature type="compositionally biased region" description="Basic and acidic residues" evidence="1">
    <location>
        <begin position="14"/>
        <end position="24"/>
    </location>
</feature>
<gene>
    <name evidence="2" type="ORF">GN244_ATG10971</name>
    <name evidence="3" type="ORF">GN958_ATG18220</name>
</gene>
<feature type="compositionally biased region" description="Polar residues" evidence="1">
    <location>
        <begin position="1"/>
        <end position="11"/>
    </location>
</feature>
<dbReference type="AlphaFoldDB" id="A0A833T344"/>
<feature type="region of interest" description="Disordered" evidence="1">
    <location>
        <begin position="1"/>
        <end position="89"/>
    </location>
</feature>
<proteinExistence type="predicted"/>
<evidence type="ECO:0000313" key="3">
    <source>
        <dbReference type="EMBL" id="KAF4132589.1"/>
    </source>
</evidence>
<evidence type="ECO:0000313" key="4">
    <source>
        <dbReference type="Proteomes" id="UP000602510"/>
    </source>
</evidence>
<accession>A0A833T344</accession>
<feature type="compositionally biased region" description="Basic and acidic residues" evidence="1">
    <location>
        <begin position="51"/>
        <end position="60"/>
    </location>
</feature>
<evidence type="ECO:0000256" key="1">
    <source>
        <dbReference type="SAM" id="MobiDB-lite"/>
    </source>
</evidence>
<keyword evidence="4" id="KW-1185">Reference proteome</keyword>
<comment type="caution">
    <text evidence="2">The sequence shown here is derived from an EMBL/GenBank/DDBJ whole genome shotgun (WGS) entry which is preliminary data.</text>
</comment>
<reference evidence="2" key="1">
    <citation type="submission" date="2020-04" db="EMBL/GenBank/DDBJ databases">
        <title>Hybrid Assembly of Korean Phytophthora infestans isolates.</title>
        <authorList>
            <person name="Prokchorchik M."/>
            <person name="Lee Y."/>
            <person name="Seo J."/>
            <person name="Cho J.-H."/>
            <person name="Park Y.-E."/>
            <person name="Jang D.-C."/>
            <person name="Im J.-S."/>
            <person name="Choi J.-G."/>
            <person name="Park H.-J."/>
            <person name="Lee G.-B."/>
            <person name="Lee Y.-G."/>
            <person name="Hong S.-Y."/>
            <person name="Cho K."/>
            <person name="Sohn K.H."/>
        </authorList>
    </citation>
    <scope>NUCLEOTIDE SEQUENCE</scope>
    <source>
        <strain evidence="2">KR_1_A1</strain>
        <strain evidence="3">KR_2_A2</strain>
    </source>
</reference>